<proteinExistence type="predicted"/>
<dbReference type="Gene3D" id="1.10.3210.10">
    <property type="entry name" value="Hypothetical protein af1432"/>
    <property type="match status" value="1"/>
</dbReference>
<gene>
    <name evidence="1" type="ORF">FZO89_04265</name>
</gene>
<sequence length="211" mass="22914">MTGHHAPLARVVDAIAFAAHAHRAQRRRDVDATPYINHPVALVRILAVEAGIDDAEVLCAAALHDYLEDCCGDDGQASRGEGRDTLRRRFGDAVLRLVEAVSDDKTLPRAERKRLQVEHAAQVPHGARLIKLADKIANLRDLAEFPPADWPAYRRREYFDWAAAVVDRLRGTHAGLEALFDAAHALGPAPLGHPAATGAGASEDFGLHLAR</sequence>
<organism evidence="1 2">
    <name type="scientific">Luteimonas viscosa</name>
    <dbReference type="NCBI Taxonomy" id="1132694"/>
    <lineage>
        <taxon>Bacteria</taxon>
        <taxon>Pseudomonadati</taxon>
        <taxon>Pseudomonadota</taxon>
        <taxon>Gammaproteobacteria</taxon>
        <taxon>Lysobacterales</taxon>
        <taxon>Lysobacteraceae</taxon>
        <taxon>Luteimonas</taxon>
    </lineage>
</organism>
<name>A0A5D4XLH1_9GAMM</name>
<comment type="caution">
    <text evidence="1">The sequence shown here is derived from an EMBL/GenBank/DDBJ whole genome shotgun (WGS) entry which is preliminary data.</text>
</comment>
<evidence type="ECO:0000313" key="2">
    <source>
        <dbReference type="Proteomes" id="UP000324973"/>
    </source>
</evidence>
<dbReference type="EMBL" id="VTFT01000001">
    <property type="protein sequence ID" value="TYT25538.1"/>
    <property type="molecule type" value="Genomic_DNA"/>
</dbReference>
<dbReference type="Proteomes" id="UP000324973">
    <property type="component" value="Unassembled WGS sequence"/>
</dbReference>
<reference evidence="1 2" key="1">
    <citation type="submission" date="2019-08" db="EMBL/GenBank/DDBJ databases">
        <title>Luteimonas viscosus sp. nov., isolated from soil of a sunflower field.</title>
        <authorList>
            <person name="Jianli Z."/>
            <person name="Ying Z."/>
        </authorList>
    </citation>
    <scope>NUCLEOTIDE SEQUENCE [LARGE SCALE GENOMIC DNA]</scope>
    <source>
        <strain evidence="1 2">XBU10</strain>
    </source>
</reference>
<dbReference type="Pfam" id="PF13328">
    <property type="entry name" value="HD_4"/>
    <property type="match status" value="1"/>
</dbReference>
<dbReference type="AlphaFoldDB" id="A0A5D4XLH1"/>
<dbReference type="OrthoDB" id="9802385at2"/>
<accession>A0A5D4XLH1</accession>
<dbReference type="PANTHER" id="PTHR46246">
    <property type="entry name" value="GUANOSINE-3',5'-BIS(DIPHOSPHATE) 3'-PYROPHOSPHOHYDROLASE MESH1"/>
    <property type="match status" value="1"/>
</dbReference>
<keyword evidence="1" id="KW-0378">Hydrolase</keyword>
<dbReference type="GO" id="GO:0008893">
    <property type="term" value="F:guanosine-3',5'-bis(diphosphate) 3'-diphosphatase activity"/>
    <property type="evidence" value="ECO:0007669"/>
    <property type="project" value="TreeGrafter"/>
</dbReference>
<dbReference type="PANTHER" id="PTHR46246:SF1">
    <property type="entry name" value="GUANOSINE-3',5'-BIS(DIPHOSPHATE) 3'-PYROPHOSPHOHYDROLASE MESH1"/>
    <property type="match status" value="1"/>
</dbReference>
<keyword evidence="2" id="KW-1185">Reference proteome</keyword>
<protein>
    <submittedName>
        <fullName evidence="1">Bifunctional (P)ppGpp synthetase/guanosine-3',5'-bis(Diphosphate) 3'-pyrophosphohydrolase</fullName>
    </submittedName>
</protein>
<dbReference type="InterPro" id="IPR052194">
    <property type="entry name" value="MESH1"/>
</dbReference>
<evidence type="ECO:0000313" key="1">
    <source>
        <dbReference type="EMBL" id="TYT25538.1"/>
    </source>
</evidence>
<dbReference type="RefSeq" id="WP_149102089.1">
    <property type="nucleotide sequence ID" value="NZ_VTFT01000001.1"/>
</dbReference>
<dbReference type="SUPFAM" id="SSF109604">
    <property type="entry name" value="HD-domain/PDEase-like"/>
    <property type="match status" value="1"/>
</dbReference>